<feature type="non-terminal residue" evidence="1">
    <location>
        <position position="92"/>
    </location>
</feature>
<comment type="caution">
    <text evidence="1">The sequence shown here is derived from an EMBL/GenBank/DDBJ whole genome shotgun (WGS) entry which is preliminary data.</text>
</comment>
<proteinExistence type="predicted"/>
<sequence length="92" mass="10828">YHTLNTEQTAHYNFEDKDTFVRPKMTRVVEEEPVLEKKVVHQLLEEDSQGFNPVVLNKEIDHVLIKTTSEIENIPVDFEKVEEPNFETETVE</sequence>
<evidence type="ECO:0000313" key="1">
    <source>
        <dbReference type="EMBL" id="MDO6425052.1"/>
    </source>
</evidence>
<dbReference type="Proteomes" id="UP001169760">
    <property type="component" value="Unassembled WGS sequence"/>
</dbReference>
<gene>
    <name evidence="1" type="ORF">Q4521_21405</name>
</gene>
<feature type="non-terminal residue" evidence="1">
    <location>
        <position position="1"/>
    </location>
</feature>
<name>A0AAW7XF54_9GAMM</name>
<organism evidence="1 2">
    <name type="scientific">Saccharophagus degradans</name>
    <dbReference type="NCBI Taxonomy" id="86304"/>
    <lineage>
        <taxon>Bacteria</taxon>
        <taxon>Pseudomonadati</taxon>
        <taxon>Pseudomonadota</taxon>
        <taxon>Gammaproteobacteria</taxon>
        <taxon>Cellvibrionales</taxon>
        <taxon>Cellvibrionaceae</taxon>
        <taxon>Saccharophagus</taxon>
    </lineage>
</organism>
<dbReference type="EMBL" id="JAUOPB010000193">
    <property type="protein sequence ID" value="MDO6425052.1"/>
    <property type="molecule type" value="Genomic_DNA"/>
</dbReference>
<evidence type="ECO:0000313" key="2">
    <source>
        <dbReference type="Proteomes" id="UP001169760"/>
    </source>
</evidence>
<dbReference type="RefSeq" id="WP_303494417.1">
    <property type="nucleotide sequence ID" value="NZ_JAUOPB010000193.1"/>
</dbReference>
<reference evidence="1" key="1">
    <citation type="submission" date="2023-07" db="EMBL/GenBank/DDBJ databases">
        <title>Genome content predicts the carbon catabolic preferences of heterotrophic bacteria.</title>
        <authorList>
            <person name="Gralka M."/>
        </authorList>
    </citation>
    <scope>NUCLEOTIDE SEQUENCE</scope>
    <source>
        <strain evidence="1">I3M17_2</strain>
    </source>
</reference>
<accession>A0AAW7XF54</accession>
<dbReference type="AlphaFoldDB" id="A0AAW7XF54"/>
<protein>
    <submittedName>
        <fullName evidence="1">Uncharacterized protein</fullName>
    </submittedName>
</protein>